<reference evidence="2" key="1">
    <citation type="submission" date="2017-01" db="EMBL/GenBank/DDBJ databases">
        <authorList>
            <person name="Varghese N."/>
            <person name="Submissions S."/>
        </authorList>
    </citation>
    <scope>NUCLEOTIDE SEQUENCE [LARGE SCALE GENOMIC DNA]</scope>
    <source>
        <strain evidence="2">ATCC 12950</strain>
    </source>
</reference>
<dbReference type="InterPro" id="IPR006764">
    <property type="entry name" value="SAM_dep_MeTrfase_SAV2177_type"/>
</dbReference>
<dbReference type="OrthoDB" id="3216820at2"/>
<keyword evidence="1" id="KW-0808">Transferase</keyword>
<evidence type="ECO:0000313" key="2">
    <source>
        <dbReference type="Proteomes" id="UP000186096"/>
    </source>
</evidence>
<dbReference type="Proteomes" id="UP000186096">
    <property type="component" value="Unassembled WGS sequence"/>
</dbReference>
<gene>
    <name evidence="1" type="ORF">SAMN05421833_13556</name>
</gene>
<dbReference type="SUPFAM" id="SSF53335">
    <property type="entry name" value="S-adenosyl-L-methionine-dependent methyltransferases"/>
    <property type="match status" value="1"/>
</dbReference>
<protein>
    <submittedName>
        <fullName evidence="1">S-adenosyl methyltransferase</fullName>
    </submittedName>
</protein>
<dbReference type="Pfam" id="PF04672">
    <property type="entry name" value="Methyltransf_19"/>
    <property type="match status" value="1"/>
</dbReference>
<evidence type="ECO:0000313" key="1">
    <source>
        <dbReference type="EMBL" id="SIS18626.1"/>
    </source>
</evidence>
<name>A0A1N7H1D2_9ACTN</name>
<keyword evidence="1" id="KW-0489">Methyltransferase</keyword>
<dbReference type="EMBL" id="FTNI01000035">
    <property type="protein sequence ID" value="SIS18626.1"/>
    <property type="molecule type" value="Genomic_DNA"/>
</dbReference>
<dbReference type="RefSeq" id="WP_076441614.1">
    <property type="nucleotide sequence ID" value="NZ_FTNI01000035.1"/>
</dbReference>
<accession>A0A1N7H1D2</accession>
<dbReference type="GO" id="GO:0008168">
    <property type="term" value="F:methyltransferase activity"/>
    <property type="evidence" value="ECO:0007669"/>
    <property type="project" value="UniProtKB-KW"/>
</dbReference>
<organism evidence="1 2">
    <name type="scientific">Microbispora rosea</name>
    <dbReference type="NCBI Taxonomy" id="58117"/>
    <lineage>
        <taxon>Bacteria</taxon>
        <taxon>Bacillati</taxon>
        <taxon>Actinomycetota</taxon>
        <taxon>Actinomycetes</taxon>
        <taxon>Streptosporangiales</taxon>
        <taxon>Streptosporangiaceae</taxon>
        <taxon>Microbispora</taxon>
    </lineage>
</organism>
<proteinExistence type="predicted"/>
<dbReference type="PIRSF" id="PIRSF017393">
    <property type="entry name" value="MTase_SAV2177"/>
    <property type="match status" value="1"/>
</dbReference>
<dbReference type="STRING" id="58117.SAMN05421833_13556"/>
<dbReference type="InterPro" id="IPR029063">
    <property type="entry name" value="SAM-dependent_MTases_sf"/>
</dbReference>
<dbReference type="GO" id="GO:0032259">
    <property type="term" value="P:methylation"/>
    <property type="evidence" value="ECO:0007669"/>
    <property type="project" value="UniProtKB-KW"/>
</dbReference>
<sequence>MSDGFVDGPGEEHRPKLDTSVPHSARIWNYFLGGKDHFTVDRELGEQIRQAYPGIVDIARQSRGFLGRAVRHLAGEVGIRQFLDIGTGLPTADNTHQVAQRVAPESRVVYVDNDPLVLVHANALLTSSPPGVTDYIEADVRAPDEILSAASKTLDFREPVALMLLGIMGQVLDDEEAYAIVRRLMDALPSGSHLVFEDGTKVVLPEAADEAERIRAEGGDPYRLRTPEQFARFFDGLTLLEPGVVSVSRWRPDPTQLGEASEVDALCGVARKD</sequence>
<keyword evidence="2" id="KW-1185">Reference proteome</keyword>
<dbReference type="AlphaFoldDB" id="A0A1N7H1D2"/>
<dbReference type="Gene3D" id="3.40.50.150">
    <property type="entry name" value="Vaccinia Virus protein VP39"/>
    <property type="match status" value="1"/>
</dbReference>